<keyword evidence="2" id="KW-0328">Glycosyltransferase</keyword>
<evidence type="ECO:0000313" key="5">
    <source>
        <dbReference type="EMBL" id="RAK11676.1"/>
    </source>
</evidence>
<proteinExistence type="inferred from homology"/>
<comment type="similarity">
    <text evidence="1">Belongs to the glycosyltransferase 2 family.</text>
</comment>
<accession>A0A327XUL7</accession>
<dbReference type="GO" id="GO:0016757">
    <property type="term" value="F:glycosyltransferase activity"/>
    <property type="evidence" value="ECO:0007669"/>
    <property type="project" value="UniProtKB-KW"/>
</dbReference>
<dbReference type="SUPFAM" id="SSF53448">
    <property type="entry name" value="Nucleotide-diphospho-sugar transferases"/>
    <property type="match status" value="1"/>
</dbReference>
<evidence type="ECO:0000259" key="4">
    <source>
        <dbReference type="Pfam" id="PF00535"/>
    </source>
</evidence>
<organism evidence="5 6">
    <name type="scientific">Salipiger aestuarii</name>
    <dbReference type="NCBI Taxonomy" id="568098"/>
    <lineage>
        <taxon>Bacteria</taxon>
        <taxon>Pseudomonadati</taxon>
        <taxon>Pseudomonadota</taxon>
        <taxon>Alphaproteobacteria</taxon>
        <taxon>Rhodobacterales</taxon>
        <taxon>Roseobacteraceae</taxon>
        <taxon>Salipiger</taxon>
    </lineage>
</organism>
<evidence type="ECO:0000256" key="2">
    <source>
        <dbReference type="ARBA" id="ARBA00022676"/>
    </source>
</evidence>
<dbReference type="AlphaFoldDB" id="A0A327XUL7"/>
<protein>
    <submittedName>
        <fullName evidence="5">GT2 family glycosyltransferase</fullName>
    </submittedName>
</protein>
<keyword evidence="3 5" id="KW-0808">Transferase</keyword>
<keyword evidence="6" id="KW-1185">Reference proteome</keyword>
<comment type="caution">
    <text evidence="5">The sequence shown here is derived from an EMBL/GenBank/DDBJ whole genome shotgun (WGS) entry which is preliminary data.</text>
</comment>
<dbReference type="Pfam" id="PF00535">
    <property type="entry name" value="Glycos_transf_2"/>
    <property type="match status" value="1"/>
</dbReference>
<feature type="domain" description="Glycosyltransferase 2-like" evidence="4">
    <location>
        <begin position="7"/>
        <end position="156"/>
    </location>
</feature>
<evidence type="ECO:0000256" key="1">
    <source>
        <dbReference type="ARBA" id="ARBA00006739"/>
    </source>
</evidence>
<dbReference type="OrthoDB" id="6653642at2"/>
<dbReference type="Proteomes" id="UP000249165">
    <property type="component" value="Unassembled WGS sequence"/>
</dbReference>
<dbReference type="EMBL" id="QLMG01000047">
    <property type="protein sequence ID" value="RAK11676.1"/>
    <property type="molecule type" value="Genomic_DNA"/>
</dbReference>
<dbReference type="InterPro" id="IPR001173">
    <property type="entry name" value="Glyco_trans_2-like"/>
</dbReference>
<dbReference type="InterPro" id="IPR029044">
    <property type="entry name" value="Nucleotide-diphossugar_trans"/>
</dbReference>
<sequence>MTPQAAIIIPHHADPVRLERCLAALAPQLDPEIEAVVVDNAPATPLPAALITRFPAVRLVVEPAAGAAHARNRGVAETRAPLLIFLDCDCLPDPDWLQRALGAARAHPGALVGGRVSVFDETPPPRSGAEAFEAVFAFDNRAYIARKGFSVTANLVAPRAVFDRVGGFRPGLSEDLDWCHRATAAGTPLVYDDGLRVAHPSRSDWPALARKWRRLTDEAWGLQERGPRARMFWALRALAMPLSALAHLPKVVRSRQLHTPSERNRAAATLFKLRITRGAWMVGQACRSARNSETRR</sequence>
<gene>
    <name evidence="5" type="ORF">ATI53_104712</name>
</gene>
<name>A0A327XUL7_9RHOB</name>
<dbReference type="Gene3D" id="3.90.550.10">
    <property type="entry name" value="Spore Coat Polysaccharide Biosynthesis Protein SpsA, Chain A"/>
    <property type="match status" value="1"/>
</dbReference>
<dbReference type="PANTHER" id="PTHR43179">
    <property type="entry name" value="RHAMNOSYLTRANSFERASE WBBL"/>
    <property type="match status" value="1"/>
</dbReference>
<evidence type="ECO:0000256" key="3">
    <source>
        <dbReference type="ARBA" id="ARBA00022679"/>
    </source>
</evidence>
<reference evidence="5 6" key="1">
    <citation type="submission" date="2018-06" db="EMBL/GenBank/DDBJ databases">
        <title>Genomic Encyclopedia of Archaeal and Bacterial Type Strains, Phase II (KMG-II): from individual species to whole genera.</title>
        <authorList>
            <person name="Goeker M."/>
        </authorList>
    </citation>
    <scope>NUCLEOTIDE SEQUENCE [LARGE SCALE GENOMIC DNA]</scope>
    <source>
        <strain evidence="5 6">DSM 22011</strain>
    </source>
</reference>
<dbReference type="RefSeq" id="WP_009506830.1">
    <property type="nucleotide sequence ID" value="NZ_LIGK01000037.1"/>
</dbReference>
<dbReference type="PANTHER" id="PTHR43179:SF12">
    <property type="entry name" value="GALACTOFURANOSYLTRANSFERASE GLFT2"/>
    <property type="match status" value="1"/>
</dbReference>
<evidence type="ECO:0000313" key="6">
    <source>
        <dbReference type="Proteomes" id="UP000249165"/>
    </source>
</evidence>